<feature type="compositionally biased region" description="Polar residues" evidence="1">
    <location>
        <begin position="407"/>
        <end position="417"/>
    </location>
</feature>
<feature type="compositionally biased region" description="Basic and acidic residues" evidence="1">
    <location>
        <begin position="205"/>
        <end position="221"/>
    </location>
</feature>
<feature type="compositionally biased region" description="Polar residues" evidence="1">
    <location>
        <begin position="435"/>
        <end position="444"/>
    </location>
</feature>
<keyword evidence="3" id="KW-1185">Reference proteome</keyword>
<evidence type="ECO:0000256" key="1">
    <source>
        <dbReference type="SAM" id="MobiDB-lite"/>
    </source>
</evidence>
<dbReference type="OrthoDB" id="2506384at2759"/>
<evidence type="ECO:0000313" key="3">
    <source>
        <dbReference type="Proteomes" id="UP000765509"/>
    </source>
</evidence>
<protein>
    <recommendedName>
        <fullName evidence="4">Integrase catalytic domain-containing protein</fullName>
    </recommendedName>
</protein>
<dbReference type="InterPro" id="IPR012337">
    <property type="entry name" value="RNaseH-like_sf"/>
</dbReference>
<proteinExistence type="predicted"/>
<reference evidence="2" key="1">
    <citation type="submission" date="2021-03" db="EMBL/GenBank/DDBJ databases">
        <title>Draft genome sequence of rust myrtle Austropuccinia psidii MF-1, a brazilian biotype.</title>
        <authorList>
            <person name="Quecine M.C."/>
            <person name="Pachon D.M.R."/>
            <person name="Bonatelli M.L."/>
            <person name="Correr F.H."/>
            <person name="Franceschini L.M."/>
            <person name="Leite T.F."/>
            <person name="Margarido G.R.A."/>
            <person name="Almeida C.A."/>
            <person name="Ferrarezi J.A."/>
            <person name="Labate C.A."/>
        </authorList>
    </citation>
    <scope>NUCLEOTIDE SEQUENCE</scope>
    <source>
        <strain evidence="2">MF-1</strain>
    </source>
</reference>
<evidence type="ECO:0008006" key="4">
    <source>
        <dbReference type="Google" id="ProtNLM"/>
    </source>
</evidence>
<feature type="region of interest" description="Disordered" evidence="1">
    <location>
        <begin position="391"/>
        <end position="458"/>
    </location>
</feature>
<feature type="region of interest" description="Disordered" evidence="1">
    <location>
        <begin position="1"/>
        <end position="22"/>
    </location>
</feature>
<accession>A0A9Q3GW71</accession>
<organism evidence="2 3">
    <name type="scientific">Austropuccinia psidii MF-1</name>
    <dbReference type="NCBI Taxonomy" id="1389203"/>
    <lineage>
        <taxon>Eukaryota</taxon>
        <taxon>Fungi</taxon>
        <taxon>Dikarya</taxon>
        <taxon>Basidiomycota</taxon>
        <taxon>Pucciniomycotina</taxon>
        <taxon>Pucciniomycetes</taxon>
        <taxon>Pucciniales</taxon>
        <taxon>Sphaerophragmiaceae</taxon>
        <taxon>Austropuccinia</taxon>
    </lineage>
</organism>
<name>A0A9Q3GW71_9BASI</name>
<feature type="compositionally biased region" description="Low complexity" evidence="1">
    <location>
        <begin position="418"/>
        <end position="430"/>
    </location>
</feature>
<evidence type="ECO:0000313" key="2">
    <source>
        <dbReference type="EMBL" id="MBW0481647.1"/>
    </source>
</evidence>
<gene>
    <name evidence="2" type="ORF">O181_021362</name>
</gene>
<feature type="region of interest" description="Disordered" evidence="1">
    <location>
        <begin position="192"/>
        <end position="234"/>
    </location>
</feature>
<dbReference type="EMBL" id="AVOT02006465">
    <property type="protein sequence ID" value="MBW0481647.1"/>
    <property type="molecule type" value="Genomic_DNA"/>
</dbReference>
<dbReference type="AlphaFoldDB" id="A0A9Q3GW71"/>
<sequence>MTKPLPLTQMVHHPENDESADENQIKTRIIQLDTSNWVQWSCQMKNYLKGCGYQELLHPPSDTAKITSKYEHKNSAALAMLWTLVCNDLQGVLLKHEYLFFNAWEALGDACGRNSIIPTCEALFRLYGAYKSITYNTDFKMDLPPSMAAAFFLCSFSKDKELTGLIQTLYDSKPFDIITVKKQVSLEHTRRQNDSEEVLFNKPSTSKEDDKKGPKAHDNQSRGKRRNEKKKADSKPGYRYILALLDDFSRFNRIVFLKTKDQAGREIISFINKIRNKLNKITCLLNQSNIPVSYWDQATAHASLLLNNNPHWFLNIITPAKCLENHNSPIEPHLNISQLISFGAKVSIKNESPDSKITGGSSPLHAFTFEQYSDSMKFLKIDNGRVKISPDYVPSVSDKPVQKRKPTQSLPSETVQITLPKPTSSSTTLPMDQIEVSTSTSNNAPHPEVNEVQPKGPGPKKTWEYVLYYKKDSKDVSISISTDNVIEGSRRKKNNGTFLMDVVPYSAAINHPLEQQEWFNVMQKEFDSLMQHNTSELVPYPKN</sequence>
<dbReference type="Proteomes" id="UP000765509">
    <property type="component" value="Unassembled WGS sequence"/>
</dbReference>
<dbReference type="SUPFAM" id="SSF53098">
    <property type="entry name" value="Ribonuclease H-like"/>
    <property type="match status" value="1"/>
</dbReference>
<comment type="caution">
    <text evidence="2">The sequence shown here is derived from an EMBL/GenBank/DDBJ whole genome shotgun (WGS) entry which is preliminary data.</text>
</comment>